<sequence length="73" mass="7280">MLMTKFTAFALALGFSASSALAGGYVAPVVEVEPVVVDTRPASTNAGLVIPALLLLGVIAAVASDDDDDASDT</sequence>
<keyword evidence="2" id="KW-0732">Signal</keyword>
<feature type="chain" id="PRO_5032308232" description="Ferrochelatase" evidence="2">
    <location>
        <begin position="23"/>
        <end position="73"/>
    </location>
</feature>
<evidence type="ECO:0000256" key="1">
    <source>
        <dbReference type="SAM" id="Phobius"/>
    </source>
</evidence>
<keyword evidence="1" id="KW-0472">Membrane</keyword>
<evidence type="ECO:0000256" key="2">
    <source>
        <dbReference type="SAM" id="SignalP"/>
    </source>
</evidence>
<keyword evidence="1" id="KW-1133">Transmembrane helix</keyword>
<evidence type="ECO:0000313" key="3">
    <source>
        <dbReference type="EMBL" id="HHW34052.1"/>
    </source>
</evidence>
<gene>
    <name evidence="3" type="ORF">GXX24_07925</name>
</gene>
<name>A0A832QW29_9RHOB</name>
<dbReference type="AlphaFoldDB" id="A0A832QW29"/>
<keyword evidence="1" id="KW-0812">Transmembrane</keyword>
<organism evidence="3 4">
    <name type="scientific">Paracoccus solventivorans</name>
    <dbReference type="NCBI Taxonomy" id="53463"/>
    <lineage>
        <taxon>Bacteria</taxon>
        <taxon>Pseudomonadati</taxon>
        <taxon>Pseudomonadota</taxon>
        <taxon>Alphaproteobacteria</taxon>
        <taxon>Rhodobacterales</taxon>
        <taxon>Paracoccaceae</taxon>
        <taxon>Paracoccus</taxon>
    </lineage>
</organism>
<evidence type="ECO:0008006" key="5">
    <source>
        <dbReference type="Google" id="ProtNLM"/>
    </source>
</evidence>
<dbReference type="Proteomes" id="UP000580830">
    <property type="component" value="Unassembled WGS sequence"/>
</dbReference>
<accession>A0A832QW29</accession>
<protein>
    <recommendedName>
        <fullName evidence="5">Ferrochelatase</fullName>
    </recommendedName>
</protein>
<comment type="caution">
    <text evidence="3">The sequence shown here is derived from an EMBL/GenBank/DDBJ whole genome shotgun (WGS) entry which is preliminary data.</text>
</comment>
<proteinExistence type="predicted"/>
<feature type="transmembrane region" description="Helical" evidence="1">
    <location>
        <begin position="46"/>
        <end position="63"/>
    </location>
</feature>
<evidence type="ECO:0000313" key="4">
    <source>
        <dbReference type="Proteomes" id="UP000580830"/>
    </source>
</evidence>
<reference evidence="3 4" key="1">
    <citation type="journal article" date="2020" name="Biotechnol. Biofuels">
        <title>New insights from the biogas microbiome by comprehensive genome-resolved metagenomics of nearly 1600 species originating from multiple anaerobic digesters.</title>
        <authorList>
            <person name="Campanaro S."/>
            <person name="Treu L."/>
            <person name="Rodriguez-R L.M."/>
            <person name="Kovalovszki A."/>
            <person name="Ziels R.M."/>
            <person name="Maus I."/>
            <person name="Zhu X."/>
            <person name="Kougias P.G."/>
            <person name="Basile A."/>
            <person name="Luo G."/>
            <person name="Schluter A."/>
            <person name="Konstantinidis K.T."/>
            <person name="Angelidaki I."/>
        </authorList>
    </citation>
    <scope>NUCLEOTIDE SEQUENCE [LARGE SCALE GENOMIC DNA]</scope>
    <source>
        <strain evidence="3">AS04akNAM_125</strain>
    </source>
</reference>
<dbReference type="RefSeq" id="WP_303730115.1">
    <property type="nucleotide sequence ID" value="NZ_DULP01000112.1"/>
</dbReference>
<dbReference type="EMBL" id="DULP01000112">
    <property type="protein sequence ID" value="HHW34052.1"/>
    <property type="molecule type" value="Genomic_DNA"/>
</dbReference>
<feature type="signal peptide" evidence="2">
    <location>
        <begin position="1"/>
        <end position="22"/>
    </location>
</feature>